<dbReference type="GO" id="GO:0008410">
    <property type="term" value="F:CoA-transferase activity"/>
    <property type="evidence" value="ECO:0007669"/>
    <property type="project" value="TreeGrafter"/>
</dbReference>
<evidence type="ECO:0008006" key="4">
    <source>
        <dbReference type="Google" id="ProtNLM"/>
    </source>
</evidence>
<reference evidence="3" key="1">
    <citation type="submission" date="2016-10" db="EMBL/GenBank/DDBJ databases">
        <title>Frankia sp. NRRL B-16386 Genome sequencing.</title>
        <authorList>
            <person name="Ghodhbane-Gtari F."/>
            <person name="Swanson E."/>
            <person name="Gueddou A."/>
            <person name="Hezbri K."/>
            <person name="Ktari K."/>
            <person name="Nouioui I."/>
            <person name="Morris K."/>
            <person name="Simpson S."/>
            <person name="Abebe-Akele F."/>
            <person name="Thomas K."/>
            <person name="Gtari M."/>
            <person name="Tisa L.S."/>
        </authorList>
    </citation>
    <scope>NUCLEOTIDE SEQUENCE [LARGE SCALE GENOMIC DNA]</scope>
    <source>
        <strain evidence="3">NRRL B-16386</strain>
    </source>
</reference>
<dbReference type="Proteomes" id="UP000188929">
    <property type="component" value="Unassembled WGS sequence"/>
</dbReference>
<dbReference type="AlphaFoldDB" id="A0A1V2I1C8"/>
<proteinExistence type="predicted"/>
<accession>A0A1V2I1C8</accession>
<dbReference type="Pfam" id="PF02515">
    <property type="entry name" value="CoA_transf_3"/>
    <property type="match status" value="1"/>
</dbReference>
<dbReference type="InterPro" id="IPR023606">
    <property type="entry name" value="CoA-Trfase_III_dom_1_sf"/>
</dbReference>
<gene>
    <name evidence="2" type="ORF">BL253_34270</name>
</gene>
<dbReference type="InterPro" id="IPR003673">
    <property type="entry name" value="CoA-Trfase_fam_III"/>
</dbReference>
<evidence type="ECO:0000256" key="1">
    <source>
        <dbReference type="ARBA" id="ARBA00022679"/>
    </source>
</evidence>
<evidence type="ECO:0000313" key="2">
    <source>
        <dbReference type="EMBL" id="ONH22936.1"/>
    </source>
</evidence>
<name>A0A1V2I1C8_9ACTN</name>
<sequence length="164" mass="16959">MGGPLDGVKVVELGVVVAGPACAGILLDWGAEVVKVEPPEGDPHRGNTITALFELDNRGKRSVCLDLKNEAAREVLLQLLAGADVLVTNLRLAALARLGLDYETLSARFPRLVYAAATGYGVTGARSGRGQARVRHGRLLVARGNRVRAHPGGNAAAGLPAGPG</sequence>
<evidence type="ECO:0000313" key="3">
    <source>
        <dbReference type="Proteomes" id="UP000188929"/>
    </source>
</evidence>
<dbReference type="STRING" id="1834516.BL253_34270"/>
<keyword evidence="1" id="KW-0808">Transferase</keyword>
<dbReference type="EMBL" id="MOMC01000095">
    <property type="protein sequence ID" value="ONH22936.1"/>
    <property type="molecule type" value="Genomic_DNA"/>
</dbReference>
<comment type="caution">
    <text evidence="2">The sequence shown here is derived from an EMBL/GenBank/DDBJ whole genome shotgun (WGS) entry which is preliminary data.</text>
</comment>
<organism evidence="2 3">
    <name type="scientific">Pseudofrankia asymbiotica</name>
    <dbReference type="NCBI Taxonomy" id="1834516"/>
    <lineage>
        <taxon>Bacteria</taxon>
        <taxon>Bacillati</taxon>
        <taxon>Actinomycetota</taxon>
        <taxon>Actinomycetes</taxon>
        <taxon>Frankiales</taxon>
        <taxon>Frankiaceae</taxon>
        <taxon>Pseudofrankia</taxon>
    </lineage>
</organism>
<dbReference type="InterPro" id="IPR050483">
    <property type="entry name" value="CoA-transferase_III_domain"/>
</dbReference>
<dbReference type="SUPFAM" id="SSF89796">
    <property type="entry name" value="CoA-transferase family III (CaiB/BaiF)"/>
    <property type="match status" value="1"/>
</dbReference>
<dbReference type="Gene3D" id="3.40.50.10540">
    <property type="entry name" value="Crotonobetainyl-coa:carnitine coa-transferase, domain 1"/>
    <property type="match status" value="1"/>
</dbReference>
<protein>
    <recommendedName>
        <fullName evidence="4">CoA transferase</fullName>
    </recommendedName>
</protein>
<dbReference type="PANTHER" id="PTHR48207">
    <property type="entry name" value="SUCCINATE--HYDROXYMETHYLGLUTARATE COA-TRANSFERASE"/>
    <property type="match status" value="1"/>
</dbReference>
<keyword evidence="3" id="KW-1185">Reference proteome</keyword>
<dbReference type="PANTHER" id="PTHR48207:SF4">
    <property type="entry name" value="BLL6097 PROTEIN"/>
    <property type="match status" value="1"/>
</dbReference>